<dbReference type="EMBL" id="CALNXI010001416">
    <property type="protein sequence ID" value="CAH3168351.1"/>
    <property type="molecule type" value="Genomic_DNA"/>
</dbReference>
<sequence length="457" mass="52415">MISLIGKWIYTEKEDTNLSQECSVGELEDGDWLLVDVELTDDDAAFLKEYVVVPCVAQKTQDVEEPLLFNAARKSVNKSNVEKRQKYFHGKMVCRMFPRKMVRPYKVERSLKHKEDDLTSWDDGRFQRSNHWIEMMSFKIPPPLCTPGKILPARVNVKSIKSPLMVSMKTCEQVFTPTKIQDPNLFVEDLNTCKSLVKFEPSPVEQFLCDVDKVTRKRTFHFVAGIGQQRQLPLCLTLTGDYVYDMIQVSLRKRRKSAIDITNGPPISESISSSEPPSSESIVSPEPASTPKPLLALEWQPEPQQEWPPDFEALLEDEDEESWFGNPTMSVISDICELTSKLGNRVPKTAMFLWAQFMHLISCSKKFLSCEGSEDQGSNSEEVLREPPRGCYLSLYCKDFSEERSRAVADKKTKKQDTKRNLKRTHGALVEKYHNNTNRRRAMDSRRFHRGGGRRGC</sequence>
<protein>
    <submittedName>
        <fullName evidence="2">Uncharacterized protein</fullName>
    </submittedName>
</protein>
<comment type="caution">
    <text evidence="2">The sequence shown here is derived from an EMBL/GenBank/DDBJ whole genome shotgun (WGS) entry which is preliminary data.</text>
</comment>
<organism evidence="2 3">
    <name type="scientific">Porites evermanni</name>
    <dbReference type="NCBI Taxonomy" id="104178"/>
    <lineage>
        <taxon>Eukaryota</taxon>
        <taxon>Metazoa</taxon>
        <taxon>Cnidaria</taxon>
        <taxon>Anthozoa</taxon>
        <taxon>Hexacorallia</taxon>
        <taxon>Scleractinia</taxon>
        <taxon>Fungiina</taxon>
        <taxon>Poritidae</taxon>
        <taxon>Porites</taxon>
    </lineage>
</organism>
<evidence type="ECO:0000256" key="1">
    <source>
        <dbReference type="SAM" id="MobiDB-lite"/>
    </source>
</evidence>
<accession>A0ABN8QPY4</accession>
<proteinExistence type="predicted"/>
<keyword evidence="3" id="KW-1185">Reference proteome</keyword>
<reference evidence="2 3" key="1">
    <citation type="submission" date="2022-05" db="EMBL/GenBank/DDBJ databases">
        <authorList>
            <consortium name="Genoscope - CEA"/>
            <person name="William W."/>
        </authorList>
    </citation>
    <scope>NUCLEOTIDE SEQUENCE [LARGE SCALE GENOMIC DNA]</scope>
</reference>
<feature type="region of interest" description="Disordered" evidence="1">
    <location>
        <begin position="262"/>
        <end position="292"/>
    </location>
</feature>
<feature type="compositionally biased region" description="Low complexity" evidence="1">
    <location>
        <begin position="265"/>
        <end position="292"/>
    </location>
</feature>
<evidence type="ECO:0000313" key="3">
    <source>
        <dbReference type="Proteomes" id="UP001159427"/>
    </source>
</evidence>
<dbReference type="Proteomes" id="UP001159427">
    <property type="component" value="Unassembled WGS sequence"/>
</dbReference>
<evidence type="ECO:0000313" key="2">
    <source>
        <dbReference type="EMBL" id="CAH3168351.1"/>
    </source>
</evidence>
<name>A0ABN8QPY4_9CNID</name>
<gene>
    <name evidence="2" type="ORF">PEVE_00006456</name>
</gene>
<feature type="region of interest" description="Disordered" evidence="1">
    <location>
        <begin position="436"/>
        <end position="457"/>
    </location>
</feature>
<feature type="compositionally biased region" description="Basic residues" evidence="1">
    <location>
        <begin position="447"/>
        <end position="457"/>
    </location>
</feature>